<protein>
    <submittedName>
        <fullName evidence="2">Uncharacterized protein</fullName>
    </submittedName>
</protein>
<feature type="region of interest" description="Disordered" evidence="1">
    <location>
        <begin position="839"/>
        <end position="872"/>
    </location>
</feature>
<keyword evidence="3" id="KW-1185">Reference proteome</keyword>
<dbReference type="Proteomes" id="UP000747399">
    <property type="component" value="Unassembled WGS sequence"/>
</dbReference>
<dbReference type="AlphaFoldDB" id="A0A8J4AS67"/>
<feature type="region of interest" description="Disordered" evidence="1">
    <location>
        <begin position="666"/>
        <end position="692"/>
    </location>
</feature>
<dbReference type="EMBL" id="BNCO01000003">
    <property type="protein sequence ID" value="GIL45809.1"/>
    <property type="molecule type" value="Genomic_DNA"/>
</dbReference>
<feature type="region of interest" description="Disordered" evidence="1">
    <location>
        <begin position="361"/>
        <end position="395"/>
    </location>
</feature>
<organism evidence="2 3">
    <name type="scientific">Volvox africanus</name>
    <dbReference type="NCBI Taxonomy" id="51714"/>
    <lineage>
        <taxon>Eukaryota</taxon>
        <taxon>Viridiplantae</taxon>
        <taxon>Chlorophyta</taxon>
        <taxon>core chlorophytes</taxon>
        <taxon>Chlorophyceae</taxon>
        <taxon>CS clade</taxon>
        <taxon>Chlamydomonadales</taxon>
        <taxon>Volvocaceae</taxon>
        <taxon>Volvox</taxon>
    </lineage>
</organism>
<accession>A0A8J4AS67</accession>
<feature type="region of interest" description="Disordered" evidence="1">
    <location>
        <begin position="437"/>
        <end position="499"/>
    </location>
</feature>
<reference evidence="2" key="1">
    <citation type="journal article" date="2021" name="Proc. Natl. Acad. Sci. U.S.A.">
        <title>Three genomes in the algal genus Volvox reveal the fate of a haploid sex-determining region after a transition to homothallism.</title>
        <authorList>
            <person name="Yamamoto K."/>
            <person name="Hamaji T."/>
            <person name="Kawai-Toyooka H."/>
            <person name="Matsuzaki R."/>
            <person name="Takahashi F."/>
            <person name="Nishimura Y."/>
            <person name="Kawachi M."/>
            <person name="Noguchi H."/>
            <person name="Minakuchi Y."/>
            <person name="Umen J.G."/>
            <person name="Toyoda A."/>
            <person name="Nozaki H."/>
        </authorList>
    </citation>
    <scope>NUCLEOTIDE SEQUENCE</scope>
    <source>
        <strain evidence="2">NIES-3780</strain>
    </source>
</reference>
<feature type="compositionally biased region" description="Gly residues" evidence="1">
    <location>
        <begin position="839"/>
        <end position="852"/>
    </location>
</feature>
<feature type="compositionally biased region" description="Pro residues" evidence="1">
    <location>
        <begin position="443"/>
        <end position="458"/>
    </location>
</feature>
<feature type="compositionally biased region" description="Polar residues" evidence="1">
    <location>
        <begin position="673"/>
        <end position="682"/>
    </location>
</feature>
<gene>
    <name evidence="2" type="ORF">Vafri_2961</name>
</gene>
<evidence type="ECO:0000313" key="2">
    <source>
        <dbReference type="EMBL" id="GIL45809.1"/>
    </source>
</evidence>
<name>A0A8J4AS67_9CHLO</name>
<feature type="region of interest" description="Disordered" evidence="1">
    <location>
        <begin position="100"/>
        <end position="119"/>
    </location>
</feature>
<comment type="caution">
    <text evidence="2">The sequence shown here is derived from an EMBL/GenBank/DDBJ whole genome shotgun (WGS) entry which is preliminary data.</text>
</comment>
<evidence type="ECO:0000256" key="1">
    <source>
        <dbReference type="SAM" id="MobiDB-lite"/>
    </source>
</evidence>
<evidence type="ECO:0000313" key="3">
    <source>
        <dbReference type="Proteomes" id="UP000747399"/>
    </source>
</evidence>
<feature type="compositionally biased region" description="Acidic residues" evidence="1">
    <location>
        <begin position="485"/>
        <end position="494"/>
    </location>
</feature>
<proteinExistence type="predicted"/>
<sequence length="872" mass="90273">MSVRGKEFPSLVQEAGHGYKLRLLVRGPDGRERSVYIPPPHDIVTDDTDVWPLWCFQMLLVASEYVAALHEFMTWSFPDEWAPRKAQVAGYARQLIRNSSPVPQPPLWKQQQQQQQDEDEDGSAYCVWAAFTHCYFHGLRKPADGNRASTPPSPGEHSEASRWLHRLVGDRGWQEEGPVHSAAARWVGATLLRLQPLFPDVAAMSAGEWAARSEQQRGVAAALRSVATRGDKNVQGRYVPVYPYRMTGTWSENRFKLTLKGQAGPRSVKGSCGVPPNFGQTSNCALGYLVLADVTEAFTAAFEEHLVTSTSAATFAAAGGVAAEVEVGVTSGLSNMSLDGPMAPFGDETLRLIVEDVGRIEPEGPPPPPLTNAAPVSAGKGRGAEGAAVGAHGNGPDGVPEAGCFPGALGGNVHLPHLSETLPGNVLVPTRTVTTALQGPKQYVPPTPAPPPRTPPNQPAVAATAAVGHIGSAAGTKVAAPRGSDDDDDRDGDGDGGAGVDEAAVIRRLLSSVAALREVLDSYPHGVVRPARLMRLHREVAAALEAYHHHQQWEHLPPLQQQQQQQQQQQAPTPIVTLAATPTAAIALGGRFHFPVGGCTNPVTPTSTPLPGFIPGPFGGSLFVPSPGLLTPEPFGGGRGGLAIPYLTPGPFGAVAAAATAAASATTAETPAREQSQQQPFVSSRPGPGRGDLVDHDPSLGGHRATHVTASPLSAVGCTRLRDDKDFLVINVTQEVQQGAGTAAEKTWESKGQAVLDTRGAKDLHSGNDSDGGGCTAGTGSGYGDVGVGCGSQTDSLKMISLVGPVEGDSSILEFGPELELGLGLGPGCSNAPGGGGSSAGGCGGGGGGGDASGMSWSRGGGTSADSFLSPS</sequence>